<dbReference type="AlphaFoldDB" id="A0A0C9SZ94"/>
<evidence type="ECO:0000313" key="2">
    <source>
        <dbReference type="Proteomes" id="UP000053647"/>
    </source>
</evidence>
<organism evidence="1 2">
    <name type="scientific">Paxillus involutus ATCC 200175</name>
    <dbReference type="NCBI Taxonomy" id="664439"/>
    <lineage>
        <taxon>Eukaryota</taxon>
        <taxon>Fungi</taxon>
        <taxon>Dikarya</taxon>
        <taxon>Basidiomycota</taxon>
        <taxon>Agaricomycotina</taxon>
        <taxon>Agaricomycetes</taxon>
        <taxon>Agaricomycetidae</taxon>
        <taxon>Boletales</taxon>
        <taxon>Paxilineae</taxon>
        <taxon>Paxillaceae</taxon>
        <taxon>Paxillus</taxon>
    </lineage>
</organism>
<protein>
    <recommendedName>
        <fullName evidence="3">CxC1-like cysteine cluster associated with KDZ transposases domain-containing protein</fullName>
    </recommendedName>
</protein>
<evidence type="ECO:0000313" key="1">
    <source>
        <dbReference type="EMBL" id="KIJ08570.1"/>
    </source>
</evidence>
<dbReference type="Proteomes" id="UP000053647">
    <property type="component" value="Unassembled WGS sequence"/>
</dbReference>
<reference evidence="2" key="2">
    <citation type="submission" date="2015-01" db="EMBL/GenBank/DDBJ databases">
        <title>Evolutionary Origins and Diversification of the Mycorrhizal Mutualists.</title>
        <authorList>
            <consortium name="DOE Joint Genome Institute"/>
            <consortium name="Mycorrhizal Genomics Consortium"/>
            <person name="Kohler A."/>
            <person name="Kuo A."/>
            <person name="Nagy L.G."/>
            <person name="Floudas D."/>
            <person name="Copeland A."/>
            <person name="Barry K.W."/>
            <person name="Cichocki N."/>
            <person name="Veneault-Fourrey C."/>
            <person name="LaButti K."/>
            <person name="Lindquist E.A."/>
            <person name="Lipzen A."/>
            <person name="Lundell T."/>
            <person name="Morin E."/>
            <person name="Murat C."/>
            <person name="Riley R."/>
            <person name="Ohm R."/>
            <person name="Sun H."/>
            <person name="Tunlid A."/>
            <person name="Henrissat B."/>
            <person name="Grigoriev I.V."/>
            <person name="Hibbett D.S."/>
            <person name="Martin F."/>
        </authorList>
    </citation>
    <scope>NUCLEOTIDE SEQUENCE [LARGE SCALE GENOMIC DNA]</scope>
    <source>
        <strain evidence="2">ATCC 200175</strain>
    </source>
</reference>
<feature type="non-terminal residue" evidence="1">
    <location>
        <position position="1"/>
    </location>
</feature>
<accession>A0A0C9SZ94</accession>
<reference evidence="1 2" key="1">
    <citation type="submission" date="2014-06" db="EMBL/GenBank/DDBJ databases">
        <authorList>
            <consortium name="DOE Joint Genome Institute"/>
            <person name="Kuo A."/>
            <person name="Kohler A."/>
            <person name="Nagy L.G."/>
            <person name="Floudas D."/>
            <person name="Copeland A."/>
            <person name="Barry K.W."/>
            <person name="Cichocki N."/>
            <person name="Veneault-Fourrey C."/>
            <person name="LaButti K."/>
            <person name="Lindquist E.A."/>
            <person name="Lipzen A."/>
            <person name="Lundell T."/>
            <person name="Morin E."/>
            <person name="Murat C."/>
            <person name="Sun H."/>
            <person name="Tunlid A."/>
            <person name="Henrissat B."/>
            <person name="Grigoriev I.V."/>
            <person name="Hibbett D.S."/>
            <person name="Martin F."/>
            <person name="Nordberg H.P."/>
            <person name="Cantor M.N."/>
            <person name="Hua S.X."/>
        </authorList>
    </citation>
    <scope>NUCLEOTIDE SEQUENCE [LARGE SCALE GENOMIC DNA]</scope>
    <source>
        <strain evidence="1 2">ATCC 200175</strain>
    </source>
</reference>
<proteinExistence type="predicted"/>
<dbReference type="OrthoDB" id="2691413at2759"/>
<gene>
    <name evidence="1" type="ORF">PAXINDRAFT_88681</name>
</gene>
<dbReference type="HOGENOM" id="CLU_2326381_0_0_1"/>
<evidence type="ECO:0008006" key="3">
    <source>
        <dbReference type="Google" id="ProtNLM"/>
    </source>
</evidence>
<dbReference type="EMBL" id="KN819597">
    <property type="protein sequence ID" value="KIJ08570.1"/>
    <property type="molecule type" value="Genomic_DNA"/>
</dbReference>
<name>A0A0C9SZ94_PAXIN</name>
<keyword evidence="2" id="KW-1185">Reference proteome</keyword>
<sequence>CLFNNWKTVIPTLVQPFLQYLMQTLGKPVNIPSSSLSHCAQACELKQTMLICLYFNRKSPFLVHWRHTHGTQKQILPRSQCRCANVPPCLKFYFTMDYS</sequence>